<dbReference type="PANTHER" id="PTHR47947:SF24">
    <property type="entry name" value="ISOFLAVONE 2'-HYDROXYLASE-LIKE"/>
    <property type="match status" value="1"/>
</dbReference>
<proteinExistence type="evidence at transcript level"/>
<sequence length="523" mass="60032">MEDLWVYLATLVAIYYVISKSSKKKKENLPPSPFPSLPIVGHLHLFKEPIHRNLAKVADRYGPLVLLHMGGRRILVVSSPSAAEECLNQKDVQLANRPELVISEIFGYKSTSMIWAPYGELWRNLRRVTAQELLSIHRLQLLAGIRCEEVKFLLRRINNLLISGNNSNKGDWKTLNVKIQLFECVNNVMMRMIAGKRYYGEGIEETKEGSRFRRLFTLNEKMGEVTTIGDFFPALRLFSAWQEKNFRKVFKETDDFFQELMDQHRRRMEEVGESYDSNRDGSSMIEVLLSLQKTDPELYTDQMVKGLVLVMLLAGTDTSAATSEWAISLLINNPDVLKKAQNEIDEVVGHHRLIEESDMKDLVYLRCIIKETLRLYPVAPVLIRNSSKDKTLNVGGYQIPRDTMVLVNLWAIQNDPNVWEEPRKFMPERFHEDVVMNKPGGNICQNYKAMPFGVGRRICPGEGLATRMIGLVLGSVLQCFEWERVGKELVEMEECVGLTMPRANPLIAKCRPRQHNMINLFNA</sequence>
<dbReference type="InterPro" id="IPR036396">
    <property type="entry name" value="Cyt_P450_sf"/>
</dbReference>
<evidence type="ECO:0000256" key="4">
    <source>
        <dbReference type="ARBA" id="ARBA00023002"/>
    </source>
</evidence>
<dbReference type="InterPro" id="IPR001128">
    <property type="entry name" value="Cyt_P450"/>
</dbReference>
<dbReference type="Gene3D" id="1.10.630.10">
    <property type="entry name" value="Cytochrome P450"/>
    <property type="match status" value="1"/>
</dbReference>
<dbReference type="InterPro" id="IPR050651">
    <property type="entry name" value="Plant_Cytochrome_P450_Monoox"/>
</dbReference>
<evidence type="ECO:0000256" key="1">
    <source>
        <dbReference type="ARBA" id="ARBA00010617"/>
    </source>
</evidence>
<dbReference type="GO" id="GO:0004497">
    <property type="term" value="F:monooxygenase activity"/>
    <property type="evidence" value="ECO:0007669"/>
    <property type="project" value="UniProtKB-KW"/>
</dbReference>
<dbReference type="GO" id="GO:0005506">
    <property type="term" value="F:iron ion binding"/>
    <property type="evidence" value="ECO:0007669"/>
    <property type="project" value="InterPro"/>
</dbReference>
<keyword evidence="5 7" id="KW-0408">Iron</keyword>
<dbReference type="GO" id="GO:0016705">
    <property type="term" value="F:oxidoreductase activity, acting on paired donors, with incorporation or reduction of molecular oxygen"/>
    <property type="evidence" value="ECO:0007669"/>
    <property type="project" value="InterPro"/>
</dbReference>
<dbReference type="PRINTS" id="PR00385">
    <property type="entry name" value="P450"/>
</dbReference>
<evidence type="ECO:0000256" key="6">
    <source>
        <dbReference type="ARBA" id="ARBA00023033"/>
    </source>
</evidence>
<keyword evidence="3 7" id="KW-0479">Metal-binding</keyword>
<evidence type="ECO:0000256" key="2">
    <source>
        <dbReference type="ARBA" id="ARBA00022617"/>
    </source>
</evidence>
<evidence type="ECO:0000313" key="9">
    <source>
        <dbReference type="EMBL" id="WAW38265.1"/>
    </source>
</evidence>
<feature type="binding site" description="axial binding residue" evidence="7">
    <location>
        <position position="459"/>
    </location>
    <ligand>
        <name>heme</name>
        <dbReference type="ChEBI" id="CHEBI:30413"/>
    </ligand>
    <ligandPart>
        <name>Fe</name>
        <dbReference type="ChEBI" id="CHEBI:18248"/>
    </ligandPart>
</feature>
<comment type="cofactor">
    <cofactor evidence="7">
        <name>heme</name>
        <dbReference type="ChEBI" id="CHEBI:30413"/>
    </cofactor>
</comment>
<dbReference type="AlphaFoldDB" id="A0A9E9P7J8"/>
<keyword evidence="6 8" id="KW-0503">Monooxygenase</keyword>
<evidence type="ECO:0000256" key="7">
    <source>
        <dbReference type="PIRSR" id="PIRSR602401-1"/>
    </source>
</evidence>
<reference evidence="9" key="3">
    <citation type="journal article" date="2022" name="Planta">
        <title>Functional genomics-enabled characterization of CYP81B140 and CYP81B141 from Plumbago zeylanica L. substantiates their involvement in plumbagin biosynthesis.</title>
        <authorList>
            <person name="Vasav A.P."/>
            <person name="Godbole R.C."/>
            <person name="Darshetkar A.M."/>
            <person name="Pable A.A."/>
            <person name="Barvkar V.T."/>
        </authorList>
    </citation>
    <scope>NUCLEOTIDE SEQUENCE</scope>
</reference>
<dbReference type="InterPro" id="IPR017972">
    <property type="entry name" value="Cyt_P450_CS"/>
</dbReference>
<dbReference type="Pfam" id="PF00067">
    <property type="entry name" value="p450"/>
    <property type="match status" value="1"/>
</dbReference>
<dbReference type="PROSITE" id="PS00086">
    <property type="entry name" value="CYTOCHROME_P450"/>
    <property type="match status" value="1"/>
</dbReference>
<dbReference type="GO" id="GO:0020037">
    <property type="term" value="F:heme binding"/>
    <property type="evidence" value="ECO:0007669"/>
    <property type="project" value="InterPro"/>
</dbReference>
<keyword evidence="4 8" id="KW-0560">Oxidoreductase</keyword>
<evidence type="ECO:0000256" key="5">
    <source>
        <dbReference type="ARBA" id="ARBA00023004"/>
    </source>
</evidence>
<reference evidence="9" key="1">
    <citation type="journal article" date="2020" name="Fitoterapia">
        <title>Differential transcriptome and metabolome analysis of Plumbago zeylanica L. reveal putative genes involved in plumbagin biosynthesis.</title>
        <authorList>
            <person name="Vasav A.P."/>
            <person name="Pable A.A."/>
            <person name="Barvkar V.T."/>
        </authorList>
    </citation>
    <scope>NUCLEOTIDE SEQUENCE</scope>
</reference>
<dbReference type="FunFam" id="1.10.630.10:FF:000081">
    <property type="entry name" value="Cytochrome P450 CYP81N5"/>
    <property type="match status" value="1"/>
</dbReference>
<keyword evidence="2 7" id="KW-0349">Heme</keyword>
<evidence type="ECO:0000256" key="3">
    <source>
        <dbReference type="ARBA" id="ARBA00022723"/>
    </source>
</evidence>
<dbReference type="EMBL" id="OL692355">
    <property type="protein sequence ID" value="WAW38265.1"/>
    <property type="molecule type" value="mRNA"/>
</dbReference>
<protein>
    <submittedName>
        <fullName evidence="9">CYP81B141</fullName>
    </submittedName>
</protein>
<dbReference type="PANTHER" id="PTHR47947">
    <property type="entry name" value="CYTOCHROME P450 82C3-RELATED"/>
    <property type="match status" value="1"/>
</dbReference>
<accession>A0A9E9P7J8</accession>
<evidence type="ECO:0000256" key="8">
    <source>
        <dbReference type="RuleBase" id="RU000461"/>
    </source>
</evidence>
<dbReference type="SUPFAM" id="SSF48264">
    <property type="entry name" value="Cytochrome P450"/>
    <property type="match status" value="1"/>
</dbReference>
<organism evidence="9">
    <name type="scientific">Plumbago zeylanica</name>
    <dbReference type="NCBI Taxonomy" id="76149"/>
    <lineage>
        <taxon>Eukaryota</taxon>
        <taxon>Viridiplantae</taxon>
        <taxon>Streptophyta</taxon>
        <taxon>Embryophyta</taxon>
        <taxon>Tracheophyta</taxon>
        <taxon>Spermatophyta</taxon>
        <taxon>Magnoliopsida</taxon>
        <taxon>eudicotyledons</taxon>
        <taxon>Gunneridae</taxon>
        <taxon>Pentapetalae</taxon>
        <taxon>Caryophyllales</taxon>
        <taxon>Plumbaginaceae</taxon>
        <taxon>Plumbago</taxon>
    </lineage>
</organism>
<comment type="similarity">
    <text evidence="1 8">Belongs to the cytochrome P450 family.</text>
</comment>
<dbReference type="PRINTS" id="PR00463">
    <property type="entry name" value="EP450I"/>
</dbReference>
<reference evidence="9" key="2">
    <citation type="submission" date="2021-12" db="EMBL/GenBank/DDBJ databases">
        <authorList>
            <person name="Vasav A.P."/>
            <person name="Pable A.A."/>
            <person name="Barvkar V.T."/>
        </authorList>
    </citation>
    <scope>NUCLEOTIDE SEQUENCE</scope>
</reference>
<name>A0A9E9P7J8_9CARY</name>
<dbReference type="InterPro" id="IPR002401">
    <property type="entry name" value="Cyt_P450_E_grp-I"/>
</dbReference>